<dbReference type="AlphaFoldDB" id="A0A9D1LFC2"/>
<dbReference type="EMBL" id="DVMY01000012">
    <property type="protein sequence ID" value="HIU36731.1"/>
    <property type="molecule type" value="Genomic_DNA"/>
</dbReference>
<gene>
    <name evidence="8" type="ORF">IAC56_00400</name>
</gene>
<dbReference type="PANTHER" id="PTHR43814">
    <property type="entry name" value="ARGININOSUCCINATE LYASE"/>
    <property type="match status" value="1"/>
</dbReference>
<dbReference type="SUPFAM" id="SSF48557">
    <property type="entry name" value="L-aspartase-like"/>
    <property type="match status" value="1"/>
</dbReference>
<dbReference type="PANTHER" id="PTHR43814:SF1">
    <property type="entry name" value="ARGININOSUCCINATE LYASE"/>
    <property type="match status" value="1"/>
</dbReference>
<evidence type="ECO:0000313" key="8">
    <source>
        <dbReference type="EMBL" id="HIU36731.1"/>
    </source>
</evidence>
<proteinExistence type="predicted"/>
<dbReference type="InterPro" id="IPR008948">
    <property type="entry name" value="L-Aspartase-like"/>
</dbReference>
<keyword evidence="5 8" id="KW-0456">Lyase</keyword>
<evidence type="ECO:0000256" key="1">
    <source>
        <dbReference type="ARBA" id="ARBA00000985"/>
    </source>
</evidence>
<dbReference type="GO" id="GO:0005829">
    <property type="term" value="C:cytosol"/>
    <property type="evidence" value="ECO:0007669"/>
    <property type="project" value="TreeGrafter"/>
</dbReference>
<evidence type="ECO:0000256" key="5">
    <source>
        <dbReference type="ARBA" id="ARBA00023239"/>
    </source>
</evidence>
<sequence length="494" mass="55596">MPLGLPSAGEKAKAADYFPHSGSVHDEFYWISEINKASLIMNTEEGLLSKENAQTFAKGLAKVIKEGDLPDSPRPRVYIRYEPLMIKHCGISCTLLHAGRSSQDIHSTFFRMGVREKLLDFMKAALDARRAIYKTALEHRDTVMPNYTNGVAAQPNSLGHQWLGHVESFERDFRQLVFAYNETNQSPMGTTVLNGTSWPLNRHRMAELLGFDAPIDNAFDAGQIATEDMFVQTAHSVVLPMLHIGHFIQEVMTQYSQARPWILVSSTYVSSAMPQKRNPGPLIDLRRDASEVINETNGTVFRTHNLMTGMYDGKDLPIARVLFDDATTVMSGFADIVGLLKIDADRALEELNSDWTASQELADILMRRFGVPFRVGHHFASAMVTYARANKLTPLNFPYSVVCDLWREEVKKEAEGIASETFPLTEEDFKAALNPVEIVANRRVYGGPQKSEMDRQFKERLEAIERDEKWLSDAKKQLDDAAQTRQSLFTALMG</sequence>
<evidence type="ECO:0000256" key="3">
    <source>
        <dbReference type="ARBA" id="ARBA00012338"/>
    </source>
</evidence>
<dbReference type="Proteomes" id="UP000824083">
    <property type="component" value="Unassembled WGS sequence"/>
</dbReference>
<protein>
    <recommendedName>
        <fullName evidence="3">argininosuccinate lyase</fullName>
        <ecNumber evidence="3">4.3.2.1</ecNumber>
    </recommendedName>
</protein>
<evidence type="ECO:0000259" key="6">
    <source>
        <dbReference type="Pfam" id="PF00206"/>
    </source>
</evidence>
<comment type="caution">
    <text evidence="8">The sequence shown here is derived from an EMBL/GenBank/DDBJ whole genome shotgun (WGS) entry which is preliminary data.</text>
</comment>
<keyword evidence="4" id="KW-0028">Amino-acid biosynthesis</keyword>
<dbReference type="InterPro" id="IPR022761">
    <property type="entry name" value="Fumarate_lyase_N"/>
</dbReference>
<dbReference type="Gene3D" id="1.20.200.10">
    <property type="entry name" value="Fumarase/aspartase (Central domain)"/>
    <property type="match status" value="1"/>
</dbReference>
<dbReference type="PRINTS" id="PR00149">
    <property type="entry name" value="FUMRATELYASE"/>
</dbReference>
<evidence type="ECO:0000256" key="4">
    <source>
        <dbReference type="ARBA" id="ARBA00022571"/>
    </source>
</evidence>
<dbReference type="Gene3D" id="1.10.275.10">
    <property type="entry name" value="Fumarase/aspartase (N-terminal domain)"/>
    <property type="match status" value="1"/>
</dbReference>
<dbReference type="PRINTS" id="PR00145">
    <property type="entry name" value="ARGSUCLYASE"/>
</dbReference>
<feature type="domain" description="Argininosuccinate lyase C-terminal" evidence="7">
    <location>
        <begin position="359"/>
        <end position="440"/>
    </location>
</feature>
<accession>A0A9D1LFC2</accession>
<evidence type="ECO:0000313" key="9">
    <source>
        <dbReference type="Proteomes" id="UP000824083"/>
    </source>
</evidence>
<evidence type="ECO:0000256" key="2">
    <source>
        <dbReference type="ARBA" id="ARBA00004941"/>
    </source>
</evidence>
<dbReference type="Gene3D" id="1.10.40.30">
    <property type="entry name" value="Fumarase/aspartase (C-terminal domain)"/>
    <property type="match status" value="1"/>
</dbReference>
<dbReference type="GO" id="GO:0042450">
    <property type="term" value="P:L-arginine biosynthetic process via ornithine"/>
    <property type="evidence" value="ECO:0007669"/>
    <property type="project" value="InterPro"/>
</dbReference>
<dbReference type="InterPro" id="IPR024083">
    <property type="entry name" value="Fumarase/histidase_N"/>
</dbReference>
<dbReference type="Pfam" id="PF00206">
    <property type="entry name" value="Lyase_1"/>
    <property type="match status" value="1"/>
</dbReference>
<dbReference type="InterPro" id="IPR029419">
    <property type="entry name" value="Arg_succ_lyase_C"/>
</dbReference>
<dbReference type="GO" id="GO:0004056">
    <property type="term" value="F:argininosuccinate lyase activity"/>
    <property type="evidence" value="ECO:0007669"/>
    <property type="project" value="UniProtKB-EC"/>
</dbReference>
<name>A0A9D1LFC2_9BURK</name>
<evidence type="ECO:0000259" key="7">
    <source>
        <dbReference type="Pfam" id="PF14698"/>
    </source>
</evidence>
<comment type="catalytic activity">
    <reaction evidence="1">
        <text>2-(N(omega)-L-arginino)succinate = fumarate + L-arginine</text>
        <dbReference type="Rhea" id="RHEA:24020"/>
        <dbReference type="ChEBI" id="CHEBI:29806"/>
        <dbReference type="ChEBI" id="CHEBI:32682"/>
        <dbReference type="ChEBI" id="CHEBI:57472"/>
        <dbReference type="EC" id="4.3.2.1"/>
    </reaction>
</comment>
<reference evidence="8" key="1">
    <citation type="submission" date="2020-10" db="EMBL/GenBank/DDBJ databases">
        <authorList>
            <person name="Gilroy R."/>
        </authorList>
    </citation>
    <scope>NUCLEOTIDE SEQUENCE</scope>
    <source>
        <strain evidence="8">7463</strain>
    </source>
</reference>
<organism evidence="8 9">
    <name type="scientific">Candidatus Aphodousia faecigallinarum</name>
    <dbReference type="NCBI Taxonomy" id="2840677"/>
    <lineage>
        <taxon>Bacteria</taxon>
        <taxon>Pseudomonadati</taxon>
        <taxon>Pseudomonadota</taxon>
        <taxon>Betaproteobacteria</taxon>
        <taxon>Burkholderiales</taxon>
        <taxon>Sutterellaceae</taxon>
        <taxon>Sutterellaceae incertae sedis</taxon>
        <taxon>Candidatus Aphodousia</taxon>
    </lineage>
</organism>
<feature type="domain" description="Fumarate lyase N-terminal" evidence="6">
    <location>
        <begin position="96"/>
        <end position="282"/>
    </location>
</feature>
<comment type="pathway">
    <text evidence="2">Amino-acid biosynthesis; L-arginine biosynthesis; L-arginine from L-ornithine and carbamoyl phosphate: step 3/3.</text>
</comment>
<dbReference type="InterPro" id="IPR009049">
    <property type="entry name" value="Argininosuccinate_lyase"/>
</dbReference>
<keyword evidence="4" id="KW-0055">Arginine biosynthesis</keyword>
<dbReference type="Pfam" id="PF14698">
    <property type="entry name" value="ASL_C2"/>
    <property type="match status" value="1"/>
</dbReference>
<reference evidence="8" key="2">
    <citation type="journal article" date="2021" name="PeerJ">
        <title>Extensive microbial diversity within the chicken gut microbiome revealed by metagenomics and culture.</title>
        <authorList>
            <person name="Gilroy R."/>
            <person name="Ravi A."/>
            <person name="Getino M."/>
            <person name="Pursley I."/>
            <person name="Horton D.L."/>
            <person name="Alikhan N.F."/>
            <person name="Baker D."/>
            <person name="Gharbi K."/>
            <person name="Hall N."/>
            <person name="Watson M."/>
            <person name="Adriaenssens E.M."/>
            <person name="Foster-Nyarko E."/>
            <person name="Jarju S."/>
            <person name="Secka A."/>
            <person name="Antonio M."/>
            <person name="Oren A."/>
            <person name="Chaudhuri R.R."/>
            <person name="La Ragione R."/>
            <person name="Hildebrand F."/>
            <person name="Pallen M.J."/>
        </authorList>
    </citation>
    <scope>NUCLEOTIDE SEQUENCE</scope>
    <source>
        <strain evidence="8">7463</strain>
    </source>
</reference>
<dbReference type="EC" id="4.3.2.1" evidence="3"/>
<dbReference type="InterPro" id="IPR000362">
    <property type="entry name" value="Fumarate_lyase_fam"/>
</dbReference>